<name>A0A645I4C6_9ZZZZ</name>
<keyword evidence="1" id="KW-0472">Membrane</keyword>
<feature type="transmembrane region" description="Helical" evidence="1">
    <location>
        <begin position="85"/>
        <end position="105"/>
    </location>
</feature>
<reference evidence="2" key="1">
    <citation type="submission" date="2019-08" db="EMBL/GenBank/DDBJ databases">
        <authorList>
            <person name="Kucharzyk K."/>
            <person name="Murdoch R.W."/>
            <person name="Higgins S."/>
            <person name="Loffler F."/>
        </authorList>
    </citation>
    <scope>NUCLEOTIDE SEQUENCE</scope>
</reference>
<keyword evidence="1" id="KW-0812">Transmembrane</keyword>
<comment type="caution">
    <text evidence="2">The sequence shown here is derived from an EMBL/GenBank/DDBJ whole genome shotgun (WGS) entry which is preliminary data.</text>
</comment>
<accession>A0A645I4C6</accession>
<evidence type="ECO:0000256" key="1">
    <source>
        <dbReference type="SAM" id="Phobius"/>
    </source>
</evidence>
<organism evidence="2">
    <name type="scientific">bioreactor metagenome</name>
    <dbReference type="NCBI Taxonomy" id="1076179"/>
    <lineage>
        <taxon>unclassified sequences</taxon>
        <taxon>metagenomes</taxon>
        <taxon>ecological metagenomes</taxon>
    </lineage>
</organism>
<keyword evidence="1" id="KW-1133">Transmembrane helix</keyword>
<dbReference type="AlphaFoldDB" id="A0A645I4C6"/>
<gene>
    <name evidence="2" type="ORF">SDC9_193724</name>
</gene>
<proteinExistence type="predicted"/>
<sequence>MASFFAVSVLILGLSTGTMSQVIEEGGITGVDHETGKVEERGVIDHISVFFFKELKALTEVVLNFSPVELLSEGRTVTWWMVCKAIGQVVILVGGIFVALGVYCFSRRELALPSGGQG</sequence>
<dbReference type="EMBL" id="VSSQ01106578">
    <property type="protein sequence ID" value="MPN46141.1"/>
    <property type="molecule type" value="Genomic_DNA"/>
</dbReference>
<evidence type="ECO:0008006" key="3">
    <source>
        <dbReference type="Google" id="ProtNLM"/>
    </source>
</evidence>
<protein>
    <recommendedName>
        <fullName evidence="3">Transmembrane protein</fullName>
    </recommendedName>
</protein>
<evidence type="ECO:0000313" key="2">
    <source>
        <dbReference type="EMBL" id="MPN46141.1"/>
    </source>
</evidence>